<evidence type="ECO:0000313" key="4">
    <source>
        <dbReference type="Proteomes" id="UP001559623"/>
    </source>
</evidence>
<feature type="transmembrane region" description="Helical" evidence="2">
    <location>
        <begin position="12"/>
        <end position="32"/>
    </location>
</feature>
<dbReference type="PROSITE" id="PS51257">
    <property type="entry name" value="PROKAR_LIPOPROTEIN"/>
    <property type="match status" value="1"/>
</dbReference>
<sequence length="376" mass="42210">MAVFSRQRRIRLFLAIFLLLSAALGCGAWYFFHYTKTPEYAIQKIQDSFEKHDWQMFQKYVDMDALLDSSSETLIQALIDTDRPMSGDAKAAMSGFVQMFKAPLALTLRGEVQRYVENGEWRETSADAADAKEPLNLDAVLTRLGLKAIHFRKIDYVAADKAAGTARAGVRIYQADAGEEFVFEMKLTQGADKVWRVTEIQNLHEFIAMIAKAHDAVLESYIEKSRAIMEGHGKNVQEIEQEVSSTLQRGSLGSEETRKALKTIMLDKMAADWMARKEELSALAVPPMAETLHRLRLRICDLRIAYALGYAAWMDDKKVTTIRDAETKLKQATTLEHEAAAIARHMTGEQASAPPLPRTSQEQSEEAKAGSAEEKK</sequence>
<evidence type="ECO:0000256" key="1">
    <source>
        <dbReference type="SAM" id="MobiDB-lite"/>
    </source>
</evidence>
<evidence type="ECO:0000313" key="3">
    <source>
        <dbReference type="EMBL" id="MEX5284037.1"/>
    </source>
</evidence>
<evidence type="ECO:0008006" key="5">
    <source>
        <dbReference type="Google" id="ProtNLM"/>
    </source>
</evidence>
<evidence type="ECO:0000256" key="2">
    <source>
        <dbReference type="SAM" id="Phobius"/>
    </source>
</evidence>
<protein>
    <recommendedName>
        <fullName evidence="5">Lipoprotein</fullName>
    </recommendedName>
</protein>
<reference evidence="3 4" key="1">
    <citation type="submission" date="2023-04" db="EMBL/GenBank/DDBJ databases">
        <title>Genome Sequence of Selenomonas sputigena ATCC 33150.</title>
        <authorList>
            <person name="Miller D.P."/>
            <person name="Anvari S."/>
            <person name="Polson S.W."/>
            <person name="Macdonald M."/>
            <person name="Mcdowell J.V."/>
        </authorList>
    </citation>
    <scope>NUCLEOTIDE SEQUENCE [LARGE SCALE GENOMIC DNA]</scope>
    <source>
        <strain evidence="3 4">ATCC 33150</strain>
    </source>
</reference>
<keyword evidence="4" id="KW-1185">Reference proteome</keyword>
<keyword evidence="2" id="KW-1133">Transmembrane helix</keyword>
<gene>
    <name evidence="3" type="ORF">QCO44_00030</name>
</gene>
<organism evidence="3 4">
    <name type="scientific">Selenomonas sputigena</name>
    <dbReference type="NCBI Taxonomy" id="69823"/>
    <lineage>
        <taxon>Bacteria</taxon>
        <taxon>Bacillati</taxon>
        <taxon>Bacillota</taxon>
        <taxon>Negativicutes</taxon>
        <taxon>Selenomonadales</taxon>
        <taxon>Selenomonadaceae</taxon>
        <taxon>Selenomonas</taxon>
    </lineage>
</organism>
<feature type="region of interest" description="Disordered" evidence="1">
    <location>
        <begin position="344"/>
        <end position="376"/>
    </location>
</feature>
<proteinExistence type="predicted"/>
<dbReference type="Proteomes" id="UP001559623">
    <property type="component" value="Unassembled WGS sequence"/>
</dbReference>
<dbReference type="RefSeq" id="WP_368845775.1">
    <property type="nucleotide sequence ID" value="NZ_CP194411.1"/>
</dbReference>
<feature type="compositionally biased region" description="Basic and acidic residues" evidence="1">
    <location>
        <begin position="365"/>
        <end position="376"/>
    </location>
</feature>
<keyword evidence="2" id="KW-0472">Membrane</keyword>
<dbReference type="EMBL" id="JARVLH010000001">
    <property type="protein sequence ID" value="MEX5284037.1"/>
    <property type="molecule type" value="Genomic_DNA"/>
</dbReference>
<comment type="caution">
    <text evidence="3">The sequence shown here is derived from an EMBL/GenBank/DDBJ whole genome shotgun (WGS) entry which is preliminary data.</text>
</comment>
<accession>A0ABV3X325</accession>
<name>A0ABV3X325_9FIRM</name>
<keyword evidence="2" id="KW-0812">Transmembrane</keyword>